<accession>E1ZTY1</accession>
<dbReference type="EMBL" id="GL433876">
    <property type="protein sequence ID" value="EFN50719.1"/>
    <property type="molecule type" value="Genomic_DNA"/>
</dbReference>
<dbReference type="PANTHER" id="PTHR47990">
    <property type="entry name" value="2-OXOGLUTARATE (2OG) AND FE(II)-DEPENDENT OXYGENASE SUPERFAMILY PROTEIN-RELATED"/>
    <property type="match status" value="1"/>
</dbReference>
<sequence>AVAAEIARAASSWGFFQLVNHGSDVAVLQRMTRAMHSFFDLPLETKLQAKRTEGNAMGYAHDELTKQSLDLKEVFDCGRVPHPELPDDHPDNRTIEGHNQWPPGQPEFRAAVMAYFAEVERCSFRLLEAFCEGLGMEQTALHHLFQGQHTGFLRLNYYPEQHPLAQQAQQQQRAGDEELLGVHHHTADAGFLTVLVQDDVPGLQVQAADGRWQLVQPIPGALTINVGDQCQVLSNDRFKAPLHRVLASRGRRRYSAPFFFNPRPDADIAPLPQACVAHHPPMYRPINWGDFRAKR</sequence>
<name>E1ZTY1_CHLVA</name>
<dbReference type="STRING" id="554065.E1ZTY1"/>
<feature type="non-terminal residue" evidence="3">
    <location>
        <position position="1"/>
    </location>
</feature>
<evidence type="ECO:0000259" key="2">
    <source>
        <dbReference type="PROSITE" id="PS51471"/>
    </source>
</evidence>
<protein>
    <recommendedName>
        <fullName evidence="2">Fe2OG dioxygenase domain-containing protein</fullName>
    </recommendedName>
</protein>
<dbReference type="InterPro" id="IPR005123">
    <property type="entry name" value="Oxoglu/Fe-dep_dioxygenase_dom"/>
</dbReference>
<dbReference type="OMA" id="FAVANMD"/>
<dbReference type="InterPro" id="IPR027443">
    <property type="entry name" value="IPNS-like_sf"/>
</dbReference>
<dbReference type="Pfam" id="PF14226">
    <property type="entry name" value="DIOX_N"/>
    <property type="match status" value="1"/>
</dbReference>
<dbReference type="KEGG" id="cvr:CHLNCDRAFT_10090"/>
<dbReference type="Pfam" id="PF03171">
    <property type="entry name" value="2OG-FeII_Oxy"/>
    <property type="match status" value="1"/>
</dbReference>
<reference evidence="3 4" key="1">
    <citation type="journal article" date="2010" name="Plant Cell">
        <title>The Chlorella variabilis NC64A genome reveals adaptation to photosymbiosis, coevolution with viruses, and cryptic sex.</title>
        <authorList>
            <person name="Blanc G."/>
            <person name="Duncan G."/>
            <person name="Agarkova I."/>
            <person name="Borodovsky M."/>
            <person name="Gurnon J."/>
            <person name="Kuo A."/>
            <person name="Lindquist E."/>
            <person name="Lucas S."/>
            <person name="Pangilinan J."/>
            <person name="Polle J."/>
            <person name="Salamov A."/>
            <person name="Terry A."/>
            <person name="Yamada T."/>
            <person name="Dunigan D.D."/>
            <person name="Grigoriev I.V."/>
            <person name="Claverie J.M."/>
            <person name="Van Etten J.L."/>
        </authorList>
    </citation>
    <scope>NUCLEOTIDE SEQUENCE [LARGE SCALE GENOMIC DNA]</scope>
    <source>
        <strain evidence="3 4">NC64A</strain>
    </source>
</reference>
<keyword evidence="1" id="KW-0560">Oxidoreductase</keyword>
<dbReference type="Gene3D" id="2.60.120.330">
    <property type="entry name" value="B-lactam Antibiotic, Isopenicillin N Synthase, Chain"/>
    <property type="match status" value="1"/>
</dbReference>
<dbReference type="InterPro" id="IPR044861">
    <property type="entry name" value="IPNS-like_FE2OG_OXY"/>
</dbReference>
<dbReference type="PROSITE" id="PS51471">
    <property type="entry name" value="FE2OG_OXY"/>
    <property type="match status" value="1"/>
</dbReference>
<dbReference type="SUPFAM" id="SSF51197">
    <property type="entry name" value="Clavaminate synthase-like"/>
    <property type="match status" value="1"/>
</dbReference>
<keyword evidence="1" id="KW-0408">Iron</keyword>
<organism evidence="4">
    <name type="scientific">Chlorella variabilis</name>
    <name type="common">Green alga</name>
    <dbReference type="NCBI Taxonomy" id="554065"/>
    <lineage>
        <taxon>Eukaryota</taxon>
        <taxon>Viridiplantae</taxon>
        <taxon>Chlorophyta</taxon>
        <taxon>core chlorophytes</taxon>
        <taxon>Trebouxiophyceae</taxon>
        <taxon>Chlorellales</taxon>
        <taxon>Chlorellaceae</taxon>
        <taxon>Chlorella clade</taxon>
        <taxon>Chlorella</taxon>
    </lineage>
</organism>
<dbReference type="GeneID" id="17350135"/>
<dbReference type="InterPro" id="IPR050231">
    <property type="entry name" value="Iron_ascorbate_oxido_reductase"/>
</dbReference>
<evidence type="ECO:0000313" key="4">
    <source>
        <dbReference type="Proteomes" id="UP000008141"/>
    </source>
</evidence>
<proteinExistence type="inferred from homology"/>
<dbReference type="GO" id="GO:0016491">
    <property type="term" value="F:oxidoreductase activity"/>
    <property type="evidence" value="ECO:0007669"/>
    <property type="project" value="UniProtKB-KW"/>
</dbReference>
<evidence type="ECO:0000256" key="1">
    <source>
        <dbReference type="RuleBase" id="RU003682"/>
    </source>
</evidence>
<gene>
    <name evidence="3" type="ORF">CHLNCDRAFT_10090</name>
</gene>
<dbReference type="eggNOG" id="KOG0143">
    <property type="taxonomic scope" value="Eukaryota"/>
</dbReference>
<dbReference type="InParanoid" id="E1ZTY1"/>
<dbReference type="InterPro" id="IPR026992">
    <property type="entry name" value="DIOX_N"/>
</dbReference>
<dbReference type="OrthoDB" id="288590at2759"/>
<dbReference type="FunCoup" id="E1ZTY1">
    <property type="interactions" value="47"/>
</dbReference>
<evidence type="ECO:0000313" key="3">
    <source>
        <dbReference type="EMBL" id="EFN50719.1"/>
    </source>
</evidence>
<feature type="non-terminal residue" evidence="3">
    <location>
        <position position="295"/>
    </location>
</feature>
<dbReference type="FunFam" id="2.60.120.330:FF:000012">
    <property type="entry name" value="Gibberellin 20 oxidase 1"/>
    <property type="match status" value="1"/>
</dbReference>
<feature type="domain" description="Fe2OG dioxygenase" evidence="2">
    <location>
        <begin position="148"/>
        <end position="262"/>
    </location>
</feature>
<dbReference type="Proteomes" id="UP000008141">
    <property type="component" value="Unassembled WGS sequence"/>
</dbReference>
<keyword evidence="1" id="KW-0479">Metal-binding</keyword>
<keyword evidence="4" id="KW-1185">Reference proteome</keyword>
<dbReference type="RefSeq" id="XP_005842831.1">
    <property type="nucleotide sequence ID" value="XM_005842769.1"/>
</dbReference>
<dbReference type="AlphaFoldDB" id="E1ZTY1"/>
<comment type="similarity">
    <text evidence="1">Belongs to the iron/ascorbate-dependent oxidoreductase family.</text>
</comment>
<dbReference type="GO" id="GO:0046872">
    <property type="term" value="F:metal ion binding"/>
    <property type="evidence" value="ECO:0007669"/>
    <property type="project" value="UniProtKB-KW"/>
</dbReference>
<dbReference type="PRINTS" id="PR00682">
    <property type="entry name" value="IPNSYNTHASE"/>
</dbReference>